<feature type="region of interest" description="Disordered" evidence="1">
    <location>
        <begin position="148"/>
        <end position="198"/>
    </location>
</feature>
<dbReference type="EMBL" id="JAUJLE010000113">
    <property type="protein sequence ID" value="KAK0981159.1"/>
    <property type="molecule type" value="Genomic_DNA"/>
</dbReference>
<feature type="region of interest" description="Disordered" evidence="1">
    <location>
        <begin position="44"/>
        <end position="67"/>
    </location>
</feature>
<comment type="caution">
    <text evidence="2">The sequence shown here is derived from an EMBL/GenBank/DDBJ whole genome shotgun (WGS) entry which is preliminary data.</text>
</comment>
<sequence length="353" mass="39052">MENSRKERKAIKYQLDKFLDSDERRTIATEDLEAKLEQMMLQKLQGREDRGTPTVRKNFPEHYDPEGDKSWLRRVFQAVLPSDPLVAAGRGADEDMDDEELPPPPATTKAERMQQDASQGVRRRTPAASKKQTSEIMKYLNETAPIGDTITVQQRRSNPAKSEQSLCPTARVHYDEGTDDDEEVDNEEDTPNTPTGKQQESFVVCDRSLAIRNGCAEAPASDTMTKDEGMDSKLSDVSRSVGGPASCVIRSWRMVDGKMVVRPPFTDAESQVVIAESANSKLTGGVPKVAATVRSIDSLASGVERSWQRVGGKMMIWPPFDGEYNGEDSVRGIKRKVGVGEEGAGTGKKVRTW</sequence>
<feature type="compositionally biased region" description="Polar residues" evidence="1">
    <location>
        <begin position="150"/>
        <end position="167"/>
    </location>
</feature>
<evidence type="ECO:0000256" key="1">
    <source>
        <dbReference type="SAM" id="MobiDB-lite"/>
    </source>
</evidence>
<feature type="region of interest" description="Disordered" evidence="1">
    <location>
        <begin position="87"/>
        <end position="134"/>
    </location>
</feature>
<name>A0AAN6QS25_9PEZI</name>
<gene>
    <name evidence="2" type="ORF">LTR91_012015</name>
</gene>
<organism evidence="2 3">
    <name type="scientific">Friedmanniomyces endolithicus</name>
    <dbReference type="NCBI Taxonomy" id="329885"/>
    <lineage>
        <taxon>Eukaryota</taxon>
        <taxon>Fungi</taxon>
        <taxon>Dikarya</taxon>
        <taxon>Ascomycota</taxon>
        <taxon>Pezizomycotina</taxon>
        <taxon>Dothideomycetes</taxon>
        <taxon>Dothideomycetidae</taxon>
        <taxon>Mycosphaerellales</taxon>
        <taxon>Teratosphaeriaceae</taxon>
        <taxon>Friedmanniomyces</taxon>
    </lineage>
</organism>
<reference evidence="2" key="1">
    <citation type="submission" date="2023-06" db="EMBL/GenBank/DDBJ databases">
        <title>Black Yeasts Isolated from many extreme environments.</title>
        <authorList>
            <person name="Coleine C."/>
            <person name="Stajich J.E."/>
            <person name="Selbmann L."/>
        </authorList>
    </citation>
    <scope>NUCLEOTIDE SEQUENCE</scope>
    <source>
        <strain evidence="2">CCFEE 5200</strain>
    </source>
</reference>
<keyword evidence="3" id="KW-1185">Reference proteome</keyword>
<protein>
    <submittedName>
        <fullName evidence="2">Uncharacterized protein</fullName>
    </submittedName>
</protein>
<evidence type="ECO:0000313" key="3">
    <source>
        <dbReference type="Proteomes" id="UP001175353"/>
    </source>
</evidence>
<feature type="region of interest" description="Disordered" evidence="1">
    <location>
        <begin position="219"/>
        <end position="238"/>
    </location>
</feature>
<feature type="compositionally biased region" description="Basic and acidic residues" evidence="1">
    <location>
        <begin position="224"/>
        <end position="236"/>
    </location>
</feature>
<evidence type="ECO:0000313" key="2">
    <source>
        <dbReference type="EMBL" id="KAK0981159.1"/>
    </source>
</evidence>
<proteinExistence type="predicted"/>
<dbReference type="AlphaFoldDB" id="A0AAN6QS25"/>
<feature type="compositionally biased region" description="Acidic residues" evidence="1">
    <location>
        <begin position="177"/>
        <end position="190"/>
    </location>
</feature>
<accession>A0AAN6QS25</accession>
<feature type="compositionally biased region" description="Basic and acidic residues" evidence="1">
    <location>
        <begin position="58"/>
        <end position="67"/>
    </location>
</feature>
<dbReference type="Proteomes" id="UP001175353">
    <property type="component" value="Unassembled WGS sequence"/>
</dbReference>